<dbReference type="Proteomes" id="UP001501940">
    <property type="component" value="Chromosome 12"/>
</dbReference>
<reference evidence="3" key="2">
    <citation type="submission" date="2025-08" db="UniProtKB">
        <authorList>
            <consortium name="Ensembl"/>
        </authorList>
    </citation>
    <scope>IDENTIFICATION</scope>
</reference>
<dbReference type="Gene3D" id="4.10.60.10">
    <property type="entry name" value="Zinc finger, CCHC-type"/>
    <property type="match status" value="1"/>
</dbReference>
<dbReference type="SUPFAM" id="SSF57756">
    <property type="entry name" value="Retrovirus zinc finger-like domains"/>
    <property type="match status" value="1"/>
</dbReference>
<dbReference type="InterPro" id="IPR001878">
    <property type="entry name" value="Znf_CCHC"/>
</dbReference>
<dbReference type="Ensembl" id="ENSAOCT00000038804.1">
    <property type="protein sequence ID" value="ENSAOCP00000060910.1"/>
    <property type="gene ID" value="ENSAOCG00000031309.1"/>
</dbReference>
<dbReference type="InterPro" id="IPR036875">
    <property type="entry name" value="Znf_CCHC_sf"/>
</dbReference>
<keyword evidence="1" id="KW-0479">Metal-binding</keyword>
<keyword evidence="1" id="KW-0863">Zinc-finger</keyword>
<proteinExistence type="predicted"/>
<reference evidence="3 4" key="1">
    <citation type="submission" date="2022-01" db="EMBL/GenBank/DDBJ databases">
        <title>A chromosome-scale genome assembly of the false clownfish, Amphiprion ocellaris.</title>
        <authorList>
            <person name="Ryu T."/>
        </authorList>
    </citation>
    <scope>NUCLEOTIDE SEQUENCE [LARGE SCALE GENOMIC DNA]</scope>
</reference>
<protein>
    <recommendedName>
        <fullName evidence="2">CCHC-type domain-containing protein</fullName>
    </recommendedName>
</protein>
<dbReference type="AlphaFoldDB" id="A0AAQ5ZAX8"/>
<evidence type="ECO:0000313" key="3">
    <source>
        <dbReference type="Ensembl" id="ENSAOCP00000060910.1"/>
    </source>
</evidence>
<keyword evidence="4" id="KW-1185">Reference proteome</keyword>
<evidence type="ECO:0000313" key="4">
    <source>
        <dbReference type="Proteomes" id="UP001501940"/>
    </source>
</evidence>
<name>A0AAQ5ZAX8_AMPOC</name>
<dbReference type="GeneTree" id="ENSGT01150000289855"/>
<dbReference type="GO" id="GO:0008270">
    <property type="term" value="F:zinc ion binding"/>
    <property type="evidence" value="ECO:0007669"/>
    <property type="project" value="UniProtKB-KW"/>
</dbReference>
<accession>A0AAQ5ZAX8</accession>
<evidence type="ECO:0000256" key="1">
    <source>
        <dbReference type="PROSITE-ProRule" id="PRU00047"/>
    </source>
</evidence>
<dbReference type="SMART" id="SM00343">
    <property type="entry name" value="ZnF_C2HC"/>
    <property type="match status" value="2"/>
</dbReference>
<organism evidence="3 4">
    <name type="scientific">Amphiprion ocellaris</name>
    <name type="common">Clown anemonefish</name>
    <dbReference type="NCBI Taxonomy" id="80972"/>
    <lineage>
        <taxon>Eukaryota</taxon>
        <taxon>Metazoa</taxon>
        <taxon>Chordata</taxon>
        <taxon>Craniata</taxon>
        <taxon>Vertebrata</taxon>
        <taxon>Euteleostomi</taxon>
        <taxon>Actinopterygii</taxon>
        <taxon>Neopterygii</taxon>
        <taxon>Teleostei</taxon>
        <taxon>Neoteleostei</taxon>
        <taxon>Acanthomorphata</taxon>
        <taxon>Ovalentaria</taxon>
        <taxon>Pomacentridae</taxon>
        <taxon>Amphiprion</taxon>
    </lineage>
</organism>
<feature type="domain" description="CCHC-type" evidence="2">
    <location>
        <begin position="6"/>
        <end position="21"/>
    </location>
</feature>
<feature type="domain" description="CCHC-type" evidence="2">
    <location>
        <begin position="26"/>
        <end position="40"/>
    </location>
</feature>
<sequence length="56" mass="6215">MKSSPRCYKCGGSPHPKRECPANNAKCHSCGKNGHYQRVCGQSKLLIRVVFLHSKS</sequence>
<keyword evidence="1" id="KW-0862">Zinc</keyword>
<evidence type="ECO:0000259" key="2">
    <source>
        <dbReference type="PROSITE" id="PS50158"/>
    </source>
</evidence>
<reference evidence="3" key="3">
    <citation type="submission" date="2025-09" db="UniProtKB">
        <authorList>
            <consortium name="Ensembl"/>
        </authorList>
    </citation>
    <scope>IDENTIFICATION</scope>
</reference>
<dbReference type="GO" id="GO:0003676">
    <property type="term" value="F:nucleic acid binding"/>
    <property type="evidence" value="ECO:0007669"/>
    <property type="project" value="InterPro"/>
</dbReference>
<dbReference type="PROSITE" id="PS50158">
    <property type="entry name" value="ZF_CCHC"/>
    <property type="match status" value="2"/>
</dbReference>